<dbReference type="SMART" id="SM00044">
    <property type="entry name" value="CYCc"/>
    <property type="match status" value="1"/>
</dbReference>
<dbReference type="InterPro" id="IPR028082">
    <property type="entry name" value="Peripla_BP_I"/>
</dbReference>
<evidence type="ECO:0000256" key="2">
    <source>
        <dbReference type="SAM" id="MobiDB-lite"/>
    </source>
</evidence>
<dbReference type="Gene3D" id="3.30.70.1230">
    <property type="entry name" value="Nucleotide cyclase"/>
    <property type="match status" value="1"/>
</dbReference>
<dbReference type="Pfam" id="PF00211">
    <property type="entry name" value="Guanylate_cyc"/>
    <property type="match status" value="1"/>
</dbReference>
<evidence type="ECO:0000259" key="4">
    <source>
        <dbReference type="PROSITE" id="PS50125"/>
    </source>
</evidence>
<dbReference type="PANTHER" id="PTHR47235">
    <property type="entry name" value="BLR6548 PROTEIN"/>
    <property type="match status" value="1"/>
</dbReference>
<reference evidence="5 6" key="1">
    <citation type="journal article" date="2010" name="Cell">
        <title>The genome of Naegleria gruberi illuminates early eukaryotic versatility.</title>
        <authorList>
            <person name="Fritz-Laylin L.K."/>
            <person name="Prochnik S.E."/>
            <person name="Ginger M.L."/>
            <person name="Dacks J.B."/>
            <person name="Carpenter M.L."/>
            <person name="Field M.C."/>
            <person name="Kuo A."/>
            <person name="Paredez A."/>
            <person name="Chapman J."/>
            <person name="Pham J."/>
            <person name="Shu S."/>
            <person name="Neupane R."/>
            <person name="Cipriano M."/>
            <person name="Mancuso J."/>
            <person name="Tu H."/>
            <person name="Salamov A."/>
            <person name="Lindquist E."/>
            <person name="Shapiro H."/>
            <person name="Lucas S."/>
            <person name="Grigoriev I.V."/>
            <person name="Cande W.Z."/>
            <person name="Fulton C."/>
            <person name="Rokhsar D.S."/>
            <person name="Dawson S.C."/>
        </authorList>
    </citation>
    <scope>NUCLEOTIDE SEQUENCE [LARGE SCALE GENOMIC DNA]</scope>
    <source>
        <strain evidence="5 6">NEG-M</strain>
    </source>
</reference>
<dbReference type="Gene3D" id="3.40.50.2300">
    <property type="match status" value="2"/>
</dbReference>
<dbReference type="STRING" id="5762.D2VSL7"/>
<dbReference type="eggNOG" id="KOG0618">
    <property type="taxonomic scope" value="Eukaryota"/>
</dbReference>
<dbReference type="CDD" id="cd19978">
    <property type="entry name" value="PBP1_ABC_ligand_binding-like"/>
    <property type="match status" value="1"/>
</dbReference>
<dbReference type="OMA" id="SEAYEEH"/>
<dbReference type="SUPFAM" id="SSF53822">
    <property type="entry name" value="Periplasmic binding protein-like I"/>
    <property type="match status" value="1"/>
</dbReference>
<gene>
    <name evidence="5" type="ORF">NAEGRDRAFT_51940</name>
</gene>
<feature type="region of interest" description="Disordered" evidence="2">
    <location>
        <begin position="1451"/>
        <end position="1472"/>
    </location>
</feature>
<organism evidence="6">
    <name type="scientific">Naegleria gruberi</name>
    <name type="common">Amoeba</name>
    <dbReference type="NCBI Taxonomy" id="5762"/>
    <lineage>
        <taxon>Eukaryota</taxon>
        <taxon>Discoba</taxon>
        <taxon>Heterolobosea</taxon>
        <taxon>Tetramitia</taxon>
        <taxon>Eutetramitia</taxon>
        <taxon>Vahlkampfiidae</taxon>
        <taxon>Naegleria</taxon>
    </lineage>
</organism>
<name>D2VSL7_NAEGR</name>
<dbReference type="GO" id="GO:0035556">
    <property type="term" value="P:intracellular signal transduction"/>
    <property type="evidence" value="ECO:0007669"/>
    <property type="project" value="InterPro"/>
</dbReference>
<evidence type="ECO:0000313" key="5">
    <source>
        <dbReference type="EMBL" id="EFC40146.1"/>
    </source>
</evidence>
<evidence type="ECO:0000256" key="1">
    <source>
        <dbReference type="ARBA" id="ARBA00022729"/>
    </source>
</evidence>
<evidence type="ECO:0000256" key="3">
    <source>
        <dbReference type="SAM" id="Phobius"/>
    </source>
</evidence>
<keyword evidence="3" id="KW-0472">Membrane</keyword>
<dbReference type="InterPro" id="IPR029787">
    <property type="entry name" value="Nucleotide_cyclase"/>
</dbReference>
<dbReference type="InterPro" id="IPR028081">
    <property type="entry name" value="Leu-bd"/>
</dbReference>
<dbReference type="RefSeq" id="XP_002672890.1">
    <property type="nucleotide sequence ID" value="XM_002672844.1"/>
</dbReference>
<keyword evidence="3" id="KW-1133">Transmembrane helix</keyword>
<dbReference type="EMBL" id="GG738894">
    <property type="protein sequence ID" value="EFC40146.1"/>
    <property type="molecule type" value="Genomic_DNA"/>
</dbReference>
<sequence length="1585" mass="177696">MPQSRTITPNFPSINMFLFHREPYFLDSSEDKNRIQINNKNNNRDDGEAKTILRMRSLDETVRDDDTHSSSIHHQEALEHVFECLHPFATYNWNNDDEIWFAQSAPFSGPSSTIGTGIFGKKKLRLISMDDGYEPPNTVRNINNFLNGNKTIFGFIGVVGSPTILAAYDLVVSSGLPLIGSYTGATFLRQPFHANFVNIRPSYYDETAAIMDVLIGKNMARKISVLHQDDPFGINGYEGVKRILDHMGIPMCSSGSYQRNTLNVEDAFYKIAKCDPDAIVVVALYAPATKFIKMVTNSTLYRKDILFAATSIASDLIVKELGPEIAPRVLFSQVAPSPTDTSSTLVKSFITARKSIDSNFTQGTFIEIEGYIAGKMTYHLLHRIIGYMSPSNMLTNLYYSQEVMFDNLKLGPFSSVSVKDPVYLIQTNFSTQFDCNQGSKSVWRTKADSNLNFYNYAPPFSWYTSGTCISTPGDVINPILLAQLVYNNLGSSNTYLTNGIKAALSTAYVQGRPIHLLTRTYSDFQSLISTTQDLVENYYITALVGSSGLGEVISLNTSSIDLFREIFKTSFPHIPLIGSVVDNPSIMSTTGSLFIPSMVNIRSTIIEEIGTLLQHAFKRGVTRISIVNCPAYVHINKIFKLLMSKLQLTIESEHGCSDTILFDSISINPQVVLVACASAILPGTLLKLDASSNLRQDALFFVLEEKKKLVLSSLESGPKGVQRPILYSSSFPDPKISAVTIVSRFKSTTPPLTDLSGYYSSDLALEGYFIGEFVGSILGSVADSAPSITGQAIIDFIYKSQQIVVRDQKYGYFIRDKKNSLCNIGSRTRFLFQIRNCSTSILSTTGFQQQSCCLQSVLEDSSTLNFRRPMQFVRFKPGDTEQLTIEAIDDFAKGVISFINDINTMGKYSFAFQFLTQTFNGSSDIQMLANDLTSKQQIFGVIAPDVDYDIEMFTNISLPIIGPKTANMQYRNYKKNVINIYPSLIDEIFNLVEFFLKFSDAITIVYESLDVNNYAQPQVLKTIQNIITNRQLSRVSLTCMTCVSDQAGSVIIMAETEEIIQFIRANQKIMNRVGLISEAYEEHDDLKELLSLHSNVYMSTIVSLTTEMTGFVESEFTKHFQVSFPNDVPTIESIDGFVSFLFVEKVFESFLDRIQPRQQQAFIDKIYSLSVLDIGDITLGKFTNTCNQGTRRLYVSRFSLSNTSEVITVTEPNSLFTISTCGYNFPSPAVMDYLYYILISILAIIFLIVAMGISGLLIYRQYKAKKSHLHAPKGGVISFAFTDIQNSTVLWQYNEKAMKLALAIHNKIVRDNIKKYRGYEVKTQGDSFFVAFRKIEDCINWAFSVQSDLLKANWPSDIITQYDCRPEFEEGTKVLIYSGLRVRMGLHCGQAEYIFDKTVKRPDYFGNTINQTARIQALARGGEILCSEAMLQESKYLFKISGPSFEEELSHQSLNIPRRSSESTLSKKRRSVVPGSNPIYTAEDFGYCSLKGIKEEVRVFTLKNNDMKLRVFPPIGRYKNIEETSNNTLRSIASVPTFETSSINGDDIIVHIPDQASDNQKSKPERLNTQAIELPEIMISGVDNK</sequence>
<proteinExistence type="predicted"/>
<dbReference type="InParanoid" id="D2VSL7"/>
<dbReference type="OrthoDB" id="2021138at2759"/>
<keyword evidence="6" id="KW-1185">Reference proteome</keyword>
<dbReference type="GO" id="GO:0009190">
    <property type="term" value="P:cyclic nucleotide biosynthetic process"/>
    <property type="evidence" value="ECO:0007669"/>
    <property type="project" value="InterPro"/>
</dbReference>
<evidence type="ECO:0000313" key="6">
    <source>
        <dbReference type="Proteomes" id="UP000006671"/>
    </source>
</evidence>
<feature type="domain" description="Guanylate cyclase" evidence="4">
    <location>
        <begin position="1278"/>
        <end position="1416"/>
    </location>
</feature>
<dbReference type="CDD" id="cd07302">
    <property type="entry name" value="CHD"/>
    <property type="match status" value="1"/>
</dbReference>
<dbReference type="KEGG" id="ngr:NAEGRDRAFT_51940"/>
<keyword evidence="1" id="KW-0732">Signal</keyword>
<dbReference type="PROSITE" id="PS50125">
    <property type="entry name" value="GUANYLATE_CYCLASE_2"/>
    <property type="match status" value="1"/>
</dbReference>
<feature type="transmembrane region" description="Helical" evidence="3">
    <location>
        <begin position="1233"/>
        <end position="1259"/>
    </location>
</feature>
<dbReference type="SUPFAM" id="SSF55073">
    <property type="entry name" value="Nucleotide cyclase"/>
    <property type="match status" value="1"/>
</dbReference>
<dbReference type="Pfam" id="PF13458">
    <property type="entry name" value="Peripla_BP_6"/>
    <property type="match status" value="1"/>
</dbReference>
<dbReference type="GeneID" id="8854592"/>
<dbReference type="Proteomes" id="UP000006671">
    <property type="component" value="Unassembled WGS sequence"/>
</dbReference>
<dbReference type="SMR" id="D2VSL7"/>
<protein>
    <submittedName>
        <fullName evidence="5">Predicted protein</fullName>
    </submittedName>
</protein>
<dbReference type="PANTHER" id="PTHR47235:SF1">
    <property type="entry name" value="BLR6548 PROTEIN"/>
    <property type="match status" value="1"/>
</dbReference>
<keyword evidence="3" id="KW-0812">Transmembrane</keyword>
<accession>D2VSL7</accession>
<dbReference type="InterPro" id="IPR001054">
    <property type="entry name" value="A/G_cyclase"/>
</dbReference>
<dbReference type="VEuPathDB" id="AmoebaDB:NAEGRDRAFT_51940"/>